<dbReference type="InterPro" id="IPR027417">
    <property type="entry name" value="P-loop_NTPase"/>
</dbReference>
<dbReference type="InterPro" id="IPR034154">
    <property type="entry name" value="TOPRIM_DnaG/twinkle"/>
</dbReference>
<protein>
    <recommendedName>
        <fullName evidence="1">SF4 helicase domain-containing protein</fullName>
    </recommendedName>
</protein>
<dbReference type="PANTHER" id="PTHR12873">
    <property type="entry name" value="T7-LIKE MITOCHONDRIAL DNA HELICASE"/>
    <property type="match status" value="1"/>
</dbReference>
<dbReference type="SMART" id="SM00493">
    <property type="entry name" value="TOPRIM"/>
    <property type="match status" value="1"/>
</dbReference>
<dbReference type="SMART" id="SM00778">
    <property type="entry name" value="Prim_Zn_Ribbon"/>
    <property type="match status" value="1"/>
</dbReference>
<dbReference type="SUPFAM" id="SSF57783">
    <property type="entry name" value="Zinc beta-ribbon"/>
    <property type="match status" value="1"/>
</dbReference>
<dbReference type="HAMAP" id="MF_04154">
    <property type="entry name" value="Helic_Prim_T7"/>
    <property type="match status" value="1"/>
</dbReference>
<dbReference type="PANTHER" id="PTHR12873:SF0">
    <property type="entry name" value="TWINKLE MTDNA HELICASE"/>
    <property type="match status" value="1"/>
</dbReference>
<dbReference type="CDD" id="cd01029">
    <property type="entry name" value="TOPRIM_primases"/>
    <property type="match status" value="1"/>
</dbReference>
<dbReference type="InterPro" id="IPR013237">
    <property type="entry name" value="Phage_T7_Gp4_N"/>
</dbReference>
<dbReference type="Gene3D" id="3.40.50.300">
    <property type="entry name" value="P-loop containing nucleotide triphosphate hydrolases"/>
    <property type="match status" value="1"/>
</dbReference>
<dbReference type="Gene3D" id="3.40.1360.10">
    <property type="match status" value="1"/>
</dbReference>
<dbReference type="EMBL" id="CP018221">
    <property type="protein sequence ID" value="API58485.1"/>
    <property type="molecule type" value="Genomic_DNA"/>
</dbReference>
<dbReference type="Pfam" id="PF03796">
    <property type="entry name" value="DnaB_C"/>
    <property type="match status" value="1"/>
</dbReference>
<evidence type="ECO:0000313" key="3">
    <source>
        <dbReference type="Proteomes" id="UP000182063"/>
    </source>
</evidence>
<organism evidence="2 3">
    <name type="scientific">Tardibacter chloracetimidivorans</name>
    <dbReference type="NCBI Taxonomy" id="1921510"/>
    <lineage>
        <taxon>Bacteria</taxon>
        <taxon>Pseudomonadati</taxon>
        <taxon>Pseudomonadota</taxon>
        <taxon>Alphaproteobacteria</taxon>
        <taxon>Sphingomonadales</taxon>
        <taxon>Sphingomonadaceae</taxon>
        <taxon>Tardibacter</taxon>
    </lineage>
</organism>
<keyword evidence="3" id="KW-1185">Reference proteome</keyword>
<sequence length="538" mass="59661">MSTDDSVFIAHEPCPQCGSRDNLARYSDGHGHCFGCNHFEKGDGQAGDSENAFDATGREATPGRRFEPLDGTISSIPKRGLSEETCRIWDYRLGETSRGEPCHIANYRDTARTLVAQKLRTGAKDFPVLKDKGTKLPLYGMWLWPNDRRSIIITEGELDALSVSQAQGHKYPVVSLPNGAQGAHKSVKENYDWLCEFQKIVLMFDSDEPGREAAMRCAEMLPPDKVLIADIAPYKDANEALADGKPGAITQAFWNAKAYRPDGIVTALDVFDDILGEDERGLPYPWDGLNRLTLGARQGELVVITAGSGIGKSTLAREIAYHLHQHHKQTVGMLMLEENNRRTLRSIVGLHLSKNLVVDQSQVTPSDLANAKEELFGNGRELYLFNHFGSTDVDNIINRIRYLAKVCGCRWVILDHLSILISGTESTDERKLIDMTMTKLRTLVEETGIGMYVISHLTRPDGDKGHEDGAKVRLKQLRGSHAIAQLSDMIFTVEKPSDDPTGDTVEVGVAKNRLTGERGHAATLRYDRETGRLTESEF</sequence>
<feature type="domain" description="SF4 helicase" evidence="1">
    <location>
        <begin position="275"/>
        <end position="538"/>
    </location>
</feature>
<dbReference type="InterPro" id="IPR046394">
    <property type="entry name" value="Helic_Prim_T7"/>
</dbReference>
<dbReference type="GO" id="GO:0008270">
    <property type="term" value="F:zinc ion binding"/>
    <property type="evidence" value="ECO:0007669"/>
    <property type="project" value="InterPro"/>
</dbReference>
<dbReference type="AlphaFoldDB" id="A0A1L3ZS86"/>
<dbReference type="Pfam" id="PF21268">
    <property type="entry name" value="Helic-prim_T7_N"/>
    <property type="match status" value="1"/>
</dbReference>
<dbReference type="GO" id="GO:0043139">
    <property type="term" value="F:5'-3' DNA helicase activity"/>
    <property type="evidence" value="ECO:0007669"/>
    <property type="project" value="InterPro"/>
</dbReference>
<dbReference type="SUPFAM" id="SSF56731">
    <property type="entry name" value="DNA primase core"/>
    <property type="match status" value="1"/>
</dbReference>
<gene>
    <name evidence="2" type="ORF">BSL82_03510</name>
</gene>
<dbReference type="InterPro" id="IPR003593">
    <property type="entry name" value="AAA+_ATPase"/>
</dbReference>
<dbReference type="PROSITE" id="PS51199">
    <property type="entry name" value="SF4_HELICASE"/>
    <property type="match status" value="1"/>
</dbReference>
<dbReference type="InterPro" id="IPR048774">
    <property type="entry name" value="Helic-prim_T7_N"/>
</dbReference>
<dbReference type="InterPro" id="IPR007694">
    <property type="entry name" value="DNA_helicase_DnaB-like_C"/>
</dbReference>
<accession>A0A1L3ZS86</accession>
<dbReference type="RefSeq" id="WP_072596058.1">
    <property type="nucleotide sequence ID" value="NZ_CP018221.1"/>
</dbReference>
<dbReference type="Pfam" id="PF13155">
    <property type="entry name" value="Toprim_2"/>
    <property type="match status" value="1"/>
</dbReference>
<dbReference type="InterPro" id="IPR006171">
    <property type="entry name" value="TOPRIM_dom"/>
</dbReference>
<dbReference type="SUPFAM" id="SSF52540">
    <property type="entry name" value="P-loop containing nucleoside triphosphate hydrolases"/>
    <property type="match status" value="1"/>
</dbReference>
<dbReference type="GO" id="GO:0005524">
    <property type="term" value="F:ATP binding"/>
    <property type="evidence" value="ECO:0007669"/>
    <property type="project" value="InterPro"/>
</dbReference>
<dbReference type="OrthoDB" id="9763644at2"/>
<dbReference type="GO" id="GO:0006260">
    <property type="term" value="P:DNA replication"/>
    <property type="evidence" value="ECO:0007669"/>
    <property type="project" value="InterPro"/>
</dbReference>
<dbReference type="SMART" id="SM00382">
    <property type="entry name" value="AAA"/>
    <property type="match status" value="1"/>
</dbReference>
<dbReference type="CDD" id="cd19483">
    <property type="entry name" value="RecA-like_Gp4D_helicase"/>
    <property type="match status" value="1"/>
</dbReference>
<evidence type="ECO:0000313" key="2">
    <source>
        <dbReference type="EMBL" id="API58485.1"/>
    </source>
</evidence>
<proteinExistence type="inferred from homology"/>
<dbReference type="Gene3D" id="2.20.25.180">
    <property type="match status" value="1"/>
</dbReference>
<name>A0A1L3ZS86_9SPHN</name>
<dbReference type="InterPro" id="IPR027032">
    <property type="entry name" value="Twinkle-like"/>
</dbReference>
<dbReference type="Proteomes" id="UP000182063">
    <property type="component" value="Chromosome"/>
</dbReference>
<reference evidence="3" key="1">
    <citation type="submission" date="2016-11" db="EMBL/GenBank/DDBJ databases">
        <title>Complete Genome Sequence of alachlor-degrading Sphingomonas sp. strain JJ-A5.</title>
        <authorList>
            <person name="Lee H."/>
            <person name="Ka J.-O."/>
        </authorList>
    </citation>
    <scope>NUCLEOTIDE SEQUENCE [LARGE SCALE GENOMIC DNA]</scope>
    <source>
        <strain evidence="3">JJ-A5</strain>
    </source>
</reference>
<evidence type="ECO:0000259" key="1">
    <source>
        <dbReference type="PROSITE" id="PS51199"/>
    </source>
</evidence>
<dbReference type="Gene3D" id="2.20.25.10">
    <property type="match status" value="1"/>
</dbReference>
<dbReference type="KEGG" id="sphj:BSL82_03510"/>
<dbReference type="GO" id="GO:0003697">
    <property type="term" value="F:single-stranded DNA binding"/>
    <property type="evidence" value="ECO:0007669"/>
    <property type="project" value="InterPro"/>
</dbReference>
<dbReference type="STRING" id="1921510.BSL82_03510"/>